<dbReference type="PROSITE" id="PS51390">
    <property type="entry name" value="WAP"/>
    <property type="match status" value="1"/>
</dbReference>
<dbReference type="CDD" id="cd00199">
    <property type="entry name" value="WAP"/>
    <property type="match status" value="1"/>
</dbReference>
<comment type="subcellular location">
    <subcellularLocation>
        <location evidence="1">Secreted</location>
    </subcellularLocation>
</comment>
<dbReference type="InterPro" id="IPR002223">
    <property type="entry name" value="Kunitz_BPTI"/>
</dbReference>
<keyword evidence="8" id="KW-1213">G-protein coupled receptor impairing toxin</keyword>
<proteinExistence type="inferred from homology"/>
<protein>
    <recommendedName>
        <fullName evidence="14">BPTI/Kunitz inhibitor domain-containing protein</fullName>
    </recommendedName>
</protein>
<evidence type="ECO:0000256" key="4">
    <source>
        <dbReference type="ARBA" id="ARBA00022529"/>
    </source>
</evidence>
<dbReference type="Pfam" id="PF00095">
    <property type="entry name" value="WAP"/>
    <property type="match status" value="1"/>
</dbReference>
<keyword evidence="4" id="KW-0929">Antimicrobial</keyword>
<comment type="similarity">
    <text evidence="2">Belongs to the venom Kunitz-type family.</text>
</comment>
<dbReference type="PROSITE" id="PS50279">
    <property type="entry name" value="BPTI_KUNITZ_2"/>
    <property type="match status" value="1"/>
</dbReference>
<evidence type="ECO:0000313" key="13">
    <source>
        <dbReference type="EMBL" id="LAB36014.1"/>
    </source>
</evidence>
<feature type="domain" description="BPTI/Kunitz inhibitor" evidence="11">
    <location>
        <begin position="31"/>
        <end position="81"/>
    </location>
</feature>
<evidence type="ECO:0000259" key="11">
    <source>
        <dbReference type="PROSITE" id="PS50279"/>
    </source>
</evidence>
<dbReference type="PANTHER" id="PTHR46751">
    <property type="entry name" value="EPPIN"/>
    <property type="match status" value="1"/>
</dbReference>
<reference evidence="13" key="2">
    <citation type="submission" date="2017-11" db="EMBL/GenBank/DDBJ databases">
        <title>Coralsnake Venomics: Analyses of Venom Gland Transcriptomes and Proteomes of Six Brazilian Taxa.</title>
        <authorList>
            <person name="Aird S.D."/>
            <person name="Jorge da Silva N."/>
            <person name="Qiu L."/>
            <person name="Villar-Briones A."/>
            <person name="Aparecida-Saddi V."/>
            <person name="Campos-Telles M.P."/>
            <person name="Grau M."/>
            <person name="Mikheyev A.S."/>
        </authorList>
    </citation>
    <scope>NUCLEOTIDE SEQUENCE</scope>
    <source>
        <tissue evidence="13">Venom_gland</tissue>
    </source>
</reference>
<dbReference type="InterPro" id="IPR051388">
    <property type="entry name" value="Serpin_venom_toxin"/>
</dbReference>
<dbReference type="FunFam" id="4.10.410.10:FF:000004">
    <property type="entry name" value="Tissue factor pathway inhibitor"/>
    <property type="match status" value="1"/>
</dbReference>
<evidence type="ECO:0000256" key="7">
    <source>
        <dbReference type="ARBA" id="ARBA00023157"/>
    </source>
</evidence>
<evidence type="ECO:0000256" key="1">
    <source>
        <dbReference type="ARBA" id="ARBA00004613"/>
    </source>
</evidence>
<evidence type="ECO:0000256" key="10">
    <source>
        <dbReference type="SAM" id="SignalP"/>
    </source>
</evidence>
<keyword evidence="7" id="KW-1015">Disulfide bond</keyword>
<dbReference type="SUPFAM" id="SSF57362">
    <property type="entry name" value="BPTI-like"/>
    <property type="match status" value="1"/>
</dbReference>
<evidence type="ECO:0000256" key="8">
    <source>
        <dbReference type="ARBA" id="ARBA00023259"/>
    </source>
</evidence>
<dbReference type="AlphaFoldDB" id="A0A2D4MRJ4"/>
<sequence length="128" mass="14594">MPSVSLLLLVGLLSLWIELTPISGWKKHERCHHPVDPGHCKAHTTRFYYNHKYKKCKKFIYGGCKGNDNNFESFEECLHFCKEKPGVCPKAPPDLITVCPMECRSDWECQGKQKCCPYGCTVGCKDPV</sequence>
<keyword evidence="5" id="KW-0800">Toxin</keyword>
<evidence type="ECO:0000256" key="5">
    <source>
        <dbReference type="ARBA" id="ARBA00022656"/>
    </source>
</evidence>
<dbReference type="SMART" id="SM00131">
    <property type="entry name" value="KU"/>
    <property type="match status" value="1"/>
</dbReference>
<dbReference type="CDD" id="cd00109">
    <property type="entry name" value="Kunitz-type"/>
    <property type="match status" value="1"/>
</dbReference>
<comment type="similarity">
    <text evidence="9">Belongs to the venom waprin family.</text>
</comment>
<evidence type="ECO:0000256" key="3">
    <source>
        <dbReference type="ARBA" id="ARBA00022525"/>
    </source>
</evidence>
<dbReference type="InterPro" id="IPR036645">
    <property type="entry name" value="Elafin-like_sf"/>
</dbReference>
<dbReference type="GO" id="GO:0005576">
    <property type="term" value="C:extracellular region"/>
    <property type="evidence" value="ECO:0007669"/>
    <property type="project" value="UniProtKB-SubCell"/>
</dbReference>
<dbReference type="EMBL" id="IACM01113900">
    <property type="protein sequence ID" value="LAB36014.1"/>
    <property type="molecule type" value="Transcribed_RNA"/>
</dbReference>
<dbReference type="SMART" id="SM00217">
    <property type="entry name" value="WAP"/>
    <property type="match status" value="1"/>
</dbReference>
<dbReference type="Pfam" id="PF00014">
    <property type="entry name" value="Kunitz_BPTI"/>
    <property type="match status" value="1"/>
</dbReference>
<dbReference type="InterPro" id="IPR020901">
    <property type="entry name" value="Prtase_inh_Kunz-CS"/>
</dbReference>
<dbReference type="Gene3D" id="4.10.410.10">
    <property type="entry name" value="Pancreatic trypsin inhibitor Kunitz domain"/>
    <property type="match status" value="1"/>
</dbReference>
<evidence type="ECO:0000259" key="12">
    <source>
        <dbReference type="PROSITE" id="PS51390"/>
    </source>
</evidence>
<feature type="domain" description="WAP" evidence="12">
    <location>
        <begin position="81"/>
        <end position="128"/>
    </location>
</feature>
<dbReference type="InterPro" id="IPR036880">
    <property type="entry name" value="Kunitz_BPTI_sf"/>
</dbReference>
<name>A0A2D4MRJ4_9SAUR</name>
<evidence type="ECO:0000256" key="6">
    <source>
        <dbReference type="ARBA" id="ARBA00023022"/>
    </source>
</evidence>
<keyword evidence="10" id="KW-0732">Signal</keyword>
<dbReference type="InterPro" id="IPR008197">
    <property type="entry name" value="WAP_dom"/>
</dbReference>
<organism evidence="13">
    <name type="scientific">Micrurus spixii</name>
    <name type="common">Amazon coral snake</name>
    <dbReference type="NCBI Taxonomy" id="129469"/>
    <lineage>
        <taxon>Eukaryota</taxon>
        <taxon>Metazoa</taxon>
        <taxon>Chordata</taxon>
        <taxon>Craniata</taxon>
        <taxon>Vertebrata</taxon>
        <taxon>Euteleostomi</taxon>
        <taxon>Lepidosauria</taxon>
        <taxon>Squamata</taxon>
        <taxon>Bifurcata</taxon>
        <taxon>Unidentata</taxon>
        <taxon>Episquamata</taxon>
        <taxon>Toxicofera</taxon>
        <taxon>Serpentes</taxon>
        <taxon>Colubroidea</taxon>
        <taxon>Elapidae</taxon>
        <taxon>Elapinae</taxon>
        <taxon>Micrurus</taxon>
    </lineage>
</organism>
<dbReference type="GO" id="GO:0090729">
    <property type="term" value="F:toxin activity"/>
    <property type="evidence" value="ECO:0007669"/>
    <property type="project" value="UniProtKB-KW"/>
</dbReference>
<dbReference type="PRINTS" id="PR00003">
    <property type="entry name" value="4DISULPHCORE"/>
</dbReference>
<dbReference type="GO" id="GO:0004867">
    <property type="term" value="F:serine-type endopeptidase inhibitor activity"/>
    <property type="evidence" value="ECO:0007669"/>
    <property type="project" value="InterPro"/>
</dbReference>
<feature type="chain" id="PRO_5015078649" description="BPTI/Kunitz inhibitor domain-containing protein" evidence="10">
    <location>
        <begin position="25"/>
        <end position="128"/>
    </location>
</feature>
<accession>A0A2D4MRJ4</accession>
<dbReference type="PROSITE" id="PS00280">
    <property type="entry name" value="BPTI_KUNITZ_1"/>
    <property type="match status" value="1"/>
</dbReference>
<evidence type="ECO:0000256" key="9">
    <source>
        <dbReference type="ARBA" id="ARBA00035122"/>
    </source>
</evidence>
<dbReference type="PANTHER" id="PTHR46751:SF1">
    <property type="entry name" value="WAP FOUR-DISULFIDE CORE DOMAIN PROTEIN 6A"/>
    <property type="match status" value="1"/>
</dbReference>
<dbReference type="PRINTS" id="PR00759">
    <property type="entry name" value="BASICPTASE"/>
</dbReference>
<keyword evidence="6" id="KW-0044">Antibiotic</keyword>
<dbReference type="SUPFAM" id="SSF57256">
    <property type="entry name" value="Elafin-like"/>
    <property type="match status" value="1"/>
</dbReference>
<evidence type="ECO:0008006" key="14">
    <source>
        <dbReference type="Google" id="ProtNLM"/>
    </source>
</evidence>
<dbReference type="EMBL" id="IACM01113901">
    <property type="protein sequence ID" value="LAB36016.1"/>
    <property type="molecule type" value="Transcribed_RNA"/>
</dbReference>
<keyword evidence="3" id="KW-0964">Secreted</keyword>
<evidence type="ECO:0000256" key="2">
    <source>
        <dbReference type="ARBA" id="ARBA00008415"/>
    </source>
</evidence>
<reference evidence="13" key="1">
    <citation type="submission" date="2017-07" db="EMBL/GenBank/DDBJ databases">
        <authorList>
            <person name="Mikheyev A."/>
            <person name="Grau M."/>
        </authorList>
    </citation>
    <scope>NUCLEOTIDE SEQUENCE</scope>
    <source>
        <tissue evidence="13">Venom_gland</tissue>
    </source>
</reference>
<dbReference type="Gene3D" id="4.10.75.10">
    <property type="entry name" value="Elafin-like"/>
    <property type="match status" value="1"/>
</dbReference>
<dbReference type="GO" id="GO:0042742">
    <property type="term" value="P:defense response to bacterium"/>
    <property type="evidence" value="ECO:0007669"/>
    <property type="project" value="UniProtKB-KW"/>
</dbReference>
<feature type="signal peptide" evidence="10">
    <location>
        <begin position="1"/>
        <end position="24"/>
    </location>
</feature>